<dbReference type="EMBL" id="CP011036">
    <property type="protein sequence ID" value="ASM53106.1"/>
    <property type="molecule type" value="Genomic_DNA"/>
</dbReference>
<keyword evidence="2" id="KW-1185">Reference proteome</keyword>
<dbReference type="AlphaFoldDB" id="A0AAC9UGQ3"/>
<name>A0AAC9UGQ3_9GAMM</name>
<organism evidence="1 2">
    <name type="scientific">Pseudoalteromonas nigrifaciens</name>
    <dbReference type="NCBI Taxonomy" id="28109"/>
    <lineage>
        <taxon>Bacteria</taxon>
        <taxon>Pseudomonadati</taxon>
        <taxon>Pseudomonadota</taxon>
        <taxon>Gammaproteobacteria</taxon>
        <taxon>Alteromonadales</taxon>
        <taxon>Pseudoalteromonadaceae</taxon>
        <taxon>Pseudoalteromonas</taxon>
    </lineage>
</organism>
<sequence>MATPDFLKAWLSNSGSNMPDKLSSVVNSSADEKVVERAV</sequence>
<evidence type="ECO:0000313" key="1">
    <source>
        <dbReference type="EMBL" id="ASM53106.1"/>
    </source>
</evidence>
<gene>
    <name evidence="1" type="ORF">PNIG_a0856</name>
</gene>
<dbReference type="Proteomes" id="UP000198329">
    <property type="component" value="Chromosome I"/>
</dbReference>
<accession>A0AAC9UGQ3</accession>
<dbReference type="KEGG" id="png:PNIG_a0856"/>
<evidence type="ECO:0000313" key="2">
    <source>
        <dbReference type="Proteomes" id="UP000198329"/>
    </source>
</evidence>
<proteinExistence type="predicted"/>
<reference evidence="1 2" key="1">
    <citation type="submission" date="2015-03" db="EMBL/GenBank/DDBJ databases">
        <authorList>
            <person name="Xie B.-B."/>
            <person name="Rong J.-C."/>
            <person name="Qin Q.-L."/>
            <person name="Zhang Y.-Z."/>
        </authorList>
    </citation>
    <scope>NUCLEOTIDE SEQUENCE [LARGE SCALE GENOMIC DNA]</scope>
    <source>
        <strain evidence="1 2">KMM 661</strain>
    </source>
</reference>
<protein>
    <submittedName>
        <fullName evidence="1">Uncharacterized protein</fullName>
    </submittedName>
</protein>